<evidence type="ECO:0000313" key="1">
    <source>
        <dbReference type="EMBL" id="CAB4126445.1"/>
    </source>
</evidence>
<dbReference type="NCBIfam" id="TIGR03738">
    <property type="entry name" value="PRTRC_C"/>
    <property type="match status" value="1"/>
</dbReference>
<reference evidence="1" key="1">
    <citation type="submission" date="2020-04" db="EMBL/GenBank/DDBJ databases">
        <authorList>
            <person name="Chiriac C."/>
            <person name="Salcher M."/>
            <person name="Ghai R."/>
            <person name="Kavagutti S V."/>
        </authorList>
    </citation>
    <scope>NUCLEOTIDE SEQUENCE</scope>
</reference>
<dbReference type="InterPro" id="IPR022289">
    <property type="entry name" value="PRTRC_protein-C"/>
</dbReference>
<proteinExistence type="predicted"/>
<accession>A0A6J5KYU9</accession>
<organism evidence="1">
    <name type="scientific">uncultured Caudovirales phage</name>
    <dbReference type="NCBI Taxonomy" id="2100421"/>
    <lineage>
        <taxon>Viruses</taxon>
        <taxon>Duplodnaviria</taxon>
        <taxon>Heunggongvirae</taxon>
        <taxon>Uroviricota</taxon>
        <taxon>Caudoviricetes</taxon>
        <taxon>Peduoviridae</taxon>
        <taxon>Maltschvirus</taxon>
        <taxon>Maltschvirus maltsch</taxon>
    </lineage>
</organism>
<name>A0A6J5KYU9_9CAUD</name>
<sequence>MLLDTTRFTREFRISKSENKNDEPVVLADPNKAFTPQEVIQFYSNQYPQLTACTIDGPKTEGDKLIYEFKTTVGTKS</sequence>
<dbReference type="Pfam" id="PF14454">
    <property type="entry name" value="Prok_Ub"/>
    <property type="match status" value="1"/>
</dbReference>
<dbReference type="InterPro" id="IPR032866">
    <property type="entry name" value="Prok_Ub"/>
</dbReference>
<protein>
    <submittedName>
        <fullName evidence="1">PRTRC_C, PRTRC system protein C</fullName>
    </submittedName>
</protein>
<gene>
    <name evidence="1" type="ORF">UFOVP74_10</name>
</gene>
<dbReference type="EMBL" id="LR796196">
    <property type="protein sequence ID" value="CAB4126445.1"/>
    <property type="molecule type" value="Genomic_DNA"/>
</dbReference>